<dbReference type="InterPro" id="IPR039709">
    <property type="entry name" value="VapB3-like"/>
</dbReference>
<reference evidence="1 2" key="1">
    <citation type="journal article" date="2010" name="Stand. Genomic Sci.">
        <title>Complete genome sequence of Ignisphaera aggregans type strain (AQ1.S1).</title>
        <authorList>
            <person name="Goker M."/>
            <person name="Held B."/>
            <person name="Lapidus A."/>
            <person name="Nolan M."/>
            <person name="Spring S."/>
            <person name="Yasawong M."/>
            <person name="Lucas S."/>
            <person name="Glavina Del Rio T."/>
            <person name="Tice H."/>
            <person name="Cheng J.F."/>
            <person name="Goodwin L."/>
            <person name="Tapia R."/>
            <person name="Pitluck S."/>
            <person name="Liolios K."/>
            <person name="Ivanova N."/>
            <person name="Mavromatis K."/>
            <person name="Mikhailova N."/>
            <person name="Pati A."/>
            <person name="Chen A."/>
            <person name="Palaniappan K."/>
            <person name="Brambilla E."/>
            <person name="Land M."/>
            <person name="Hauser L."/>
            <person name="Chang Y.J."/>
            <person name="Jeffries C.D."/>
            <person name="Brettin T."/>
            <person name="Detter J.C."/>
            <person name="Han C."/>
            <person name="Rohde M."/>
            <person name="Sikorski J."/>
            <person name="Woyke T."/>
            <person name="Bristow J."/>
            <person name="Eisen J.A."/>
            <person name="Markowitz V."/>
            <person name="Hugenholtz P."/>
            <person name="Kyrpides N.C."/>
            <person name="Klenk H.P."/>
        </authorList>
    </citation>
    <scope>NUCLEOTIDE SEQUENCE [LARGE SCALE GENOMIC DNA]</scope>
    <source>
        <strain evidence="2">DSM 17230 / JCM 13409 / AQ1.S1</strain>
    </source>
</reference>
<protein>
    <recommendedName>
        <fullName evidence="3">VapB-type antitoxin</fullName>
    </recommendedName>
</protein>
<dbReference type="PANTHER" id="PTHR42244:SF2">
    <property type="entry name" value="ANTITOXIN VAPB3-RELATED"/>
    <property type="match status" value="1"/>
</dbReference>
<evidence type="ECO:0000313" key="2">
    <source>
        <dbReference type="Proteomes" id="UP000001304"/>
    </source>
</evidence>
<accession>E0SSE4</accession>
<dbReference type="STRING" id="583356.Igag_0582"/>
<proteinExistence type="predicted"/>
<dbReference type="EMBL" id="CP002098">
    <property type="protein sequence ID" value="ADM27416.1"/>
    <property type="molecule type" value="Genomic_DNA"/>
</dbReference>
<dbReference type="AlphaFoldDB" id="E0SSE4"/>
<sequence>MSTEILSIRIRSDLKKKMEELRHIDWRKEIEEFIERRIREEELRMAIETIEKTLSGVTPSPEPAWKSIREFREKR</sequence>
<dbReference type="BioCyc" id="IAGG583356:GHAH-582-MONOMER"/>
<name>E0SSE4_IGNAA</name>
<dbReference type="PANTHER" id="PTHR42244">
    <property type="entry name" value="ANTITOXIN VAPB3-RELATED"/>
    <property type="match status" value="1"/>
</dbReference>
<dbReference type="HOGENOM" id="CLU_175270_0_0_2"/>
<gene>
    <name evidence="1" type="ordered locus">Igag_0582</name>
</gene>
<evidence type="ECO:0008006" key="3">
    <source>
        <dbReference type="Google" id="ProtNLM"/>
    </source>
</evidence>
<dbReference type="Proteomes" id="UP000001304">
    <property type="component" value="Chromosome"/>
</dbReference>
<organism evidence="1 2">
    <name type="scientific">Ignisphaera aggregans (strain DSM 17230 / JCM 13409 / AQ1.S1)</name>
    <dbReference type="NCBI Taxonomy" id="583356"/>
    <lineage>
        <taxon>Archaea</taxon>
        <taxon>Thermoproteota</taxon>
        <taxon>Thermoprotei</taxon>
        <taxon>Desulfurococcales</taxon>
        <taxon>Desulfurococcaceae</taxon>
        <taxon>Ignisphaera</taxon>
    </lineage>
</organism>
<dbReference type="KEGG" id="iag:Igag_0582"/>
<keyword evidence="2" id="KW-1185">Reference proteome</keyword>
<evidence type="ECO:0000313" key="1">
    <source>
        <dbReference type="EMBL" id="ADM27416.1"/>
    </source>
</evidence>